<gene>
    <name evidence="1" type="ORF">ABID26_004334</name>
</gene>
<evidence type="ECO:0000313" key="1">
    <source>
        <dbReference type="EMBL" id="MET3594926.1"/>
    </source>
</evidence>
<protein>
    <submittedName>
        <fullName evidence="1">Uncharacterized protein</fullName>
    </submittedName>
</protein>
<dbReference type="Proteomes" id="UP001549036">
    <property type="component" value="Unassembled WGS sequence"/>
</dbReference>
<evidence type="ECO:0000313" key="2">
    <source>
        <dbReference type="Proteomes" id="UP001549036"/>
    </source>
</evidence>
<name>A0ABV2HWE1_9HYPH</name>
<organism evidence="1 2">
    <name type="scientific">Mesorhizobium shonense</name>
    <dbReference type="NCBI Taxonomy" id="1209948"/>
    <lineage>
        <taxon>Bacteria</taxon>
        <taxon>Pseudomonadati</taxon>
        <taxon>Pseudomonadota</taxon>
        <taxon>Alphaproteobacteria</taxon>
        <taxon>Hyphomicrobiales</taxon>
        <taxon>Phyllobacteriaceae</taxon>
        <taxon>Mesorhizobium</taxon>
    </lineage>
</organism>
<reference evidence="1 2" key="1">
    <citation type="submission" date="2024-06" db="EMBL/GenBank/DDBJ databases">
        <title>Genomic Encyclopedia of Type Strains, Phase IV (KMG-IV): sequencing the most valuable type-strain genomes for metagenomic binning, comparative biology and taxonomic classification.</title>
        <authorList>
            <person name="Goeker M."/>
        </authorList>
    </citation>
    <scope>NUCLEOTIDE SEQUENCE [LARGE SCALE GENOMIC DNA]</scope>
    <source>
        <strain evidence="1 2">DSM 29846</strain>
    </source>
</reference>
<dbReference type="EMBL" id="JBEPLM010000008">
    <property type="protein sequence ID" value="MET3594926.1"/>
    <property type="molecule type" value="Genomic_DNA"/>
</dbReference>
<proteinExistence type="predicted"/>
<keyword evidence="2" id="KW-1185">Reference proteome</keyword>
<sequence>MQNRYAGDIGDYIKIGLLRALAPSRRLGILWYLYPNEGHNSDGRHTAYLSMPAVWRNLDPELFDFLAEVVPYERSVQAIQRAFDSEARFVAEPVPTGLTAPERSARRRHWFETTLAHLNECDLVFADPDNGLVGDEAWRRKATGFGKQMPLSEVRELSAGRCAVIYHHNSRFKGGHDAEVDSWLRALSMPAIAVRATAYSCRTFFVVNPDTEIVERTRAFCERWKDHKVRLHASRV</sequence>
<comment type="caution">
    <text evidence="1">The sequence shown here is derived from an EMBL/GenBank/DDBJ whole genome shotgun (WGS) entry which is preliminary data.</text>
</comment>
<accession>A0ABV2HWE1</accession>